<accession>A0ABR8MCC8</accession>
<dbReference type="RefSeq" id="WP_191197901.1">
    <property type="nucleotide sequence ID" value="NZ_BAAAPA010000002.1"/>
</dbReference>
<keyword evidence="3" id="KW-1185">Reference proteome</keyword>
<feature type="transmembrane region" description="Helical" evidence="1">
    <location>
        <begin position="28"/>
        <end position="48"/>
    </location>
</feature>
<evidence type="ECO:0000256" key="1">
    <source>
        <dbReference type="SAM" id="Phobius"/>
    </source>
</evidence>
<protein>
    <submittedName>
        <fullName evidence="2">Uncharacterized protein</fullName>
    </submittedName>
</protein>
<keyword evidence="1" id="KW-0812">Transmembrane</keyword>
<sequence>MIIEPGKQRPQGPWDPNEKKKYFDTREAWLWLPLLGLIGALVAAVYFFG</sequence>
<evidence type="ECO:0000313" key="2">
    <source>
        <dbReference type="EMBL" id="MBD3913592.1"/>
    </source>
</evidence>
<dbReference type="Proteomes" id="UP000649289">
    <property type="component" value="Unassembled WGS sequence"/>
</dbReference>
<gene>
    <name evidence="2" type="ORF">IEZ25_03100</name>
</gene>
<keyword evidence="1" id="KW-1133">Transmembrane helix</keyword>
<evidence type="ECO:0000313" key="3">
    <source>
        <dbReference type="Proteomes" id="UP000649289"/>
    </source>
</evidence>
<proteinExistence type="predicted"/>
<reference evidence="2 3" key="1">
    <citation type="submission" date="2020-09" db="EMBL/GenBank/DDBJ databases">
        <title>novel species in genus Nocardioides.</title>
        <authorList>
            <person name="Zhang G."/>
        </authorList>
    </citation>
    <scope>NUCLEOTIDE SEQUENCE [LARGE SCALE GENOMIC DNA]</scope>
    <source>
        <strain evidence="2 3">19197</strain>
    </source>
</reference>
<keyword evidence="1" id="KW-0472">Membrane</keyword>
<comment type="caution">
    <text evidence="2">The sequence shown here is derived from an EMBL/GenBank/DDBJ whole genome shotgun (WGS) entry which is preliminary data.</text>
</comment>
<organism evidence="2 3">
    <name type="scientific">Nocardioides hwasunensis</name>
    <dbReference type="NCBI Taxonomy" id="397258"/>
    <lineage>
        <taxon>Bacteria</taxon>
        <taxon>Bacillati</taxon>
        <taxon>Actinomycetota</taxon>
        <taxon>Actinomycetes</taxon>
        <taxon>Propionibacteriales</taxon>
        <taxon>Nocardioidaceae</taxon>
        <taxon>Nocardioides</taxon>
    </lineage>
</organism>
<name>A0ABR8MCC8_9ACTN</name>
<dbReference type="EMBL" id="JACXYY010000001">
    <property type="protein sequence ID" value="MBD3913592.1"/>
    <property type="molecule type" value="Genomic_DNA"/>
</dbReference>